<feature type="signal peptide" evidence="1">
    <location>
        <begin position="1"/>
        <end position="22"/>
    </location>
</feature>
<proteinExistence type="predicted"/>
<dbReference type="AlphaFoldDB" id="A0A0N5A606"/>
<evidence type="ECO:0000313" key="2">
    <source>
        <dbReference type="Proteomes" id="UP000038045"/>
    </source>
</evidence>
<name>A0A0N5A606_PARTI</name>
<reference evidence="3" key="1">
    <citation type="submission" date="2017-02" db="UniProtKB">
        <authorList>
            <consortium name="WormBaseParasite"/>
        </authorList>
    </citation>
    <scope>IDENTIFICATION</scope>
</reference>
<dbReference type="WBParaSite" id="PTRK_0001732700.1">
    <property type="protein sequence ID" value="PTRK_0001732700.1"/>
    <property type="gene ID" value="PTRK_0001732700"/>
</dbReference>
<accession>A0A0N5A606</accession>
<sequence length="160" mass="17960">MLRILLLTVPIISSWPVPSSNSDGVHCYNKTYTILLNGSFLCHGYPIKPSGLELLTFEGVTTTNTDKKINLQGRNNNELRYNRTFDIKDGILTISASLKVFHSCDMFNHQGCNHLYMMKIPDSNIYCNGSMNAYYNFTAELSLSVAQSKGGCPYLMDIMI</sequence>
<evidence type="ECO:0000313" key="3">
    <source>
        <dbReference type="WBParaSite" id="PTRK_0001732700.1"/>
    </source>
</evidence>
<protein>
    <submittedName>
        <fullName evidence="3">Lymphocyte antigen 96</fullName>
    </submittedName>
</protein>
<organism evidence="2 3">
    <name type="scientific">Parastrongyloides trichosuri</name>
    <name type="common">Possum-specific nematode worm</name>
    <dbReference type="NCBI Taxonomy" id="131310"/>
    <lineage>
        <taxon>Eukaryota</taxon>
        <taxon>Metazoa</taxon>
        <taxon>Ecdysozoa</taxon>
        <taxon>Nematoda</taxon>
        <taxon>Chromadorea</taxon>
        <taxon>Rhabditida</taxon>
        <taxon>Tylenchina</taxon>
        <taxon>Panagrolaimomorpha</taxon>
        <taxon>Strongyloidoidea</taxon>
        <taxon>Strongyloididae</taxon>
        <taxon>Parastrongyloides</taxon>
    </lineage>
</organism>
<keyword evidence="2" id="KW-1185">Reference proteome</keyword>
<dbReference type="Proteomes" id="UP000038045">
    <property type="component" value="Unplaced"/>
</dbReference>
<feature type="chain" id="PRO_5005892713" evidence="1">
    <location>
        <begin position="23"/>
        <end position="160"/>
    </location>
</feature>
<evidence type="ECO:0000256" key="1">
    <source>
        <dbReference type="SAM" id="SignalP"/>
    </source>
</evidence>
<keyword evidence="1" id="KW-0732">Signal</keyword>